<dbReference type="PANTHER" id="PTHR10357">
    <property type="entry name" value="ALPHA-AMYLASE FAMILY MEMBER"/>
    <property type="match status" value="1"/>
</dbReference>
<evidence type="ECO:0000256" key="2">
    <source>
        <dbReference type="ARBA" id="ARBA00001913"/>
    </source>
</evidence>
<keyword evidence="15" id="KW-1185">Reference proteome</keyword>
<dbReference type="InterPro" id="IPR017853">
    <property type="entry name" value="GH"/>
</dbReference>
<dbReference type="Pfam" id="PF00128">
    <property type="entry name" value="Alpha-amylase"/>
    <property type="match status" value="2"/>
</dbReference>
<dbReference type="Proteomes" id="UP000734271">
    <property type="component" value="Unassembled WGS sequence"/>
</dbReference>
<name>A0ABS7SW33_9FIRM</name>
<sequence>MRKKCSTLLSLFLSVFIILSPLSFADESKNVSWDEEIIYMVMTDRFFDGDSNNNNPENIDGSFDKDHLEAYHGGDIKGLIEKVPYLKDLGITTLWITPIVKNIDTNMMADKGGKQYGYHGYWASDFTKIDPHLGTENDLKNLIDILHENGIKLMVDVVINHSGYGTKNLGDFAGMHREESGAGDVQSELAGLPDFLTEDKDVRDKIINWQVDWLRKLKTDKGNTIDYFRVDTVKHVDIDTMKDFKAAALKEKPDFKMIGENFGASVFKDGGYLDPSMMDSLLDFEFKELAKNFVSGKIAETEGKLVKRNQAISEDREMGQFLSSHDENGFLKVRLSDDIGKFLVASSLQLTAKGQPVIYYGEEIGQSGKKDNFDKGIFSENRYDFDWDKINDNQILDHYKKMISIRNAFPEIFAKGSRENLYMDDGVSVFQRTYEGEKVIVGLNTSDEAKEISFDSKIEGKIVDLYGNTKINNKGGKISLKIPSRNEGGTVVLVEESIIPEGFKRQNPSPTNKIYYILGSLLVLAFIATLLFKGKNKK</sequence>
<dbReference type="Pfam" id="PF22026">
    <property type="entry name" value="Alpha-amylase_C_2"/>
    <property type="match status" value="1"/>
</dbReference>
<dbReference type="Gene3D" id="3.20.20.80">
    <property type="entry name" value="Glycosidases"/>
    <property type="match status" value="1"/>
</dbReference>
<evidence type="ECO:0000256" key="1">
    <source>
        <dbReference type="ARBA" id="ARBA00000548"/>
    </source>
</evidence>
<dbReference type="InterPro" id="IPR006047">
    <property type="entry name" value="GH13_cat_dom"/>
</dbReference>
<keyword evidence="5" id="KW-0479">Metal-binding</keyword>
<dbReference type="SUPFAM" id="SSF51445">
    <property type="entry name" value="(Trans)glycosidases"/>
    <property type="match status" value="1"/>
</dbReference>
<evidence type="ECO:0000256" key="11">
    <source>
        <dbReference type="SAM" id="Phobius"/>
    </source>
</evidence>
<evidence type="ECO:0000256" key="4">
    <source>
        <dbReference type="ARBA" id="ARBA00012595"/>
    </source>
</evidence>
<reference evidence="14 15" key="1">
    <citation type="submission" date="2021-08" db="EMBL/GenBank/DDBJ databases">
        <title>FDA dAtabase for Regulatory Grade micrObial Sequences (FDA-ARGOS): Supporting development and validation of Infectious Disease Dx tests.</title>
        <authorList>
            <person name="Sproer C."/>
            <person name="Gronow S."/>
            <person name="Severitt S."/>
            <person name="Schroder I."/>
            <person name="Tallon L."/>
            <person name="Sadzewicz L."/>
            <person name="Zhao X."/>
            <person name="Boylan J."/>
            <person name="Ott S."/>
            <person name="Bowen H."/>
            <person name="Vavikolanu K."/>
            <person name="Hazen T."/>
            <person name="Aluvathingal J."/>
            <person name="Nadendla S."/>
            <person name="Lowell S."/>
            <person name="Myers T."/>
            <person name="Yan Y."/>
            <person name="Sichtig H."/>
        </authorList>
    </citation>
    <scope>NUCLEOTIDE SEQUENCE [LARGE SCALE GENOMIC DNA]</scope>
    <source>
        <strain evidence="14 15">FDAARGOS_1460</strain>
    </source>
</reference>
<evidence type="ECO:0000256" key="7">
    <source>
        <dbReference type="ARBA" id="ARBA00022801"/>
    </source>
</evidence>
<protein>
    <recommendedName>
        <fullName evidence="4">alpha-amylase</fullName>
        <ecNumber evidence="4">3.2.1.1</ecNumber>
    </recommendedName>
</protein>
<evidence type="ECO:0000313" key="15">
    <source>
        <dbReference type="Proteomes" id="UP000734271"/>
    </source>
</evidence>
<feature type="signal peptide" evidence="12">
    <location>
        <begin position="1"/>
        <end position="25"/>
    </location>
</feature>
<comment type="similarity">
    <text evidence="3">Belongs to the glycosyl hydrolase 13 family.</text>
</comment>
<gene>
    <name evidence="14" type="ORF">K8P03_00150</name>
</gene>
<feature type="domain" description="Glycosyl hydrolase family 13 catalytic" evidence="13">
    <location>
        <begin position="40"/>
        <end position="406"/>
    </location>
</feature>
<evidence type="ECO:0000256" key="6">
    <source>
        <dbReference type="ARBA" id="ARBA00022729"/>
    </source>
</evidence>
<comment type="cofactor">
    <cofactor evidence="2">
        <name>Ca(2+)</name>
        <dbReference type="ChEBI" id="CHEBI:29108"/>
    </cofactor>
</comment>
<evidence type="ECO:0000259" key="13">
    <source>
        <dbReference type="SMART" id="SM00642"/>
    </source>
</evidence>
<evidence type="ECO:0000256" key="3">
    <source>
        <dbReference type="ARBA" id="ARBA00008061"/>
    </source>
</evidence>
<proteinExistence type="inferred from homology"/>
<dbReference type="InterPro" id="IPR013780">
    <property type="entry name" value="Glyco_hydro_b"/>
</dbReference>
<organism evidence="14 15">
    <name type="scientific">Anaerococcus murdochii</name>
    <dbReference type="NCBI Taxonomy" id="411577"/>
    <lineage>
        <taxon>Bacteria</taxon>
        <taxon>Bacillati</taxon>
        <taxon>Bacillota</taxon>
        <taxon>Tissierellia</taxon>
        <taxon>Tissierellales</taxon>
        <taxon>Peptoniphilaceae</taxon>
        <taxon>Anaerococcus</taxon>
    </lineage>
</organism>
<evidence type="ECO:0000256" key="5">
    <source>
        <dbReference type="ARBA" id="ARBA00022723"/>
    </source>
</evidence>
<keyword evidence="11" id="KW-1133">Transmembrane helix</keyword>
<evidence type="ECO:0000256" key="10">
    <source>
        <dbReference type="ARBA" id="ARBA00023295"/>
    </source>
</evidence>
<dbReference type="InterPro" id="IPR054174">
    <property type="entry name" value="Alpha-amylase-like_C"/>
</dbReference>
<keyword evidence="9" id="KW-0119">Carbohydrate metabolism</keyword>
<accession>A0ABS7SW33</accession>
<keyword evidence="10" id="KW-0326">Glycosidase</keyword>
<evidence type="ECO:0000256" key="8">
    <source>
        <dbReference type="ARBA" id="ARBA00022837"/>
    </source>
</evidence>
<dbReference type="SMART" id="SM00642">
    <property type="entry name" value="Aamy"/>
    <property type="match status" value="1"/>
</dbReference>
<evidence type="ECO:0000256" key="12">
    <source>
        <dbReference type="SAM" id="SignalP"/>
    </source>
</evidence>
<dbReference type="Gene3D" id="2.60.40.1180">
    <property type="entry name" value="Golgi alpha-mannosidase II"/>
    <property type="match status" value="1"/>
</dbReference>
<feature type="transmembrane region" description="Helical" evidence="11">
    <location>
        <begin position="514"/>
        <end position="532"/>
    </location>
</feature>
<dbReference type="EMBL" id="JAIPME010000001">
    <property type="protein sequence ID" value="MBZ2385738.1"/>
    <property type="molecule type" value="Genomic_DNA"/>
</dbReference>
<dbReference type="SUPFAM" id="SSF51011">
    <property type="entry name" value="Glycosyl hydrolase domain"/>
    <property type="match status" value="1"/>
</dbReference>
<dbReference type="InterPro" id="IPR013777">
    <property type="entry name" value="A-amylase-like"/>
</dbReference>
<dbReference type="PANTHER" id="PTHR10357:SF215">
    <property type="entry name" value="ALPHA-AMYLASE 1"/>
    <property type="match status" value="1"/>
</dbReference>
<dbReference type="RefSeq" id="WP_223417471.1">
    <property type="nucleotide sequence ID" value="NZ_JAIPME010000001.1"/>
</dbReference>
<comment type="catalytic activity">
    <reaction evidence="1">
        <text>Endohydrolysis of (1-&gt;4)-alpha-D-glucosidic linkages in polysaccharides containing three or more (1-&gt;4)-alpha-linked D-glucose units.</text>
        <dbReference type="EC" id="3.2.1.1"/>
    </reaction>
</comment>
<dbReference type="EC" id="3.2.1.1" evidence="4"/>
<keyword evidence="6 12" id="KW-0732">Signal</keyword>
<dbReference type="PIRSF" id="PIRSF001024">
    <property type="entry name" value="Alph-amyl_fung"/>
    <property type="match status" value="1"/>
</dbReference>
<keyword evidence="11" id="KW-0812">Transmembrane</keyword>
<evidence type="ECO:0000256" key="9">
    <source>
        <dbReference type="ARBA" id="ARBA00023277"/>
    </source>
</evidence>
<comment type="caution">
    <text evidence="14">The sequence shown here is derived from an EMBL/GenBank/DDBJ whole genome shotgun (WGS) entry which is preliminary data.</text>
</comment>
<keyword evidence="7" id="KW-0378">Hydrolase</keyword>
<keyword evidence="8" id="KW-0106">Calcium</keyword>
<keyword evidence="11" id="KW-0472">Membrane</keyword>
<evidence type="ECO:0000313" key="14">
    <source>
        <dbReference type="EMBL" id="MBZ2385738.1"/>
    </source>
</evidence>
<feature type="chain" id="PRO_5045285959" description="alpha-amylase" evidence="12">
    <location>
        <begin position="26"/>
        <end position="538"/>
    </location>
</feature>